<name>A0ABR0E2S0_ZASCE</name>
<dbReference type="SUPFAM" id="SSF51726">
    <property type="entry name" value="UROD/MetE-like"/>
    <property type="match status" value="1"/>
</dbReference>
<organism evidence="1 2">
    <name type="scientific">Zasmidium cellare</name>
    <name type="common">Wine cellar mold</name>
    <name type="synonym">Racodium cellare</name>
    <dbReference type="NCBI Taxonomy" id="395010"/>
    <lineage>
        <taxon>Eukaryota</taxon>
        <taxon>Fungi</taxon>
        <taxon>Dikarya</taxon>
        <taxon>Ascomycota</taxon>
        <taxon>Pezizomycotina</taxon>
        <taxon>Dothideomycetes</taxon>
        <taxon>Dothideomycetidae</taxon>
        <taxon>Mycosphaerellales</taxon>
        <taxon>Mycosphaerellaceae</taxon>
        <taxon>Zasmidium</taxon>
    </lineage>
</organism>
<dbReference type="EMBL" id="JAXOVC010000012">
    <property type="protein sequence ID" value="KAK4495506.1"/>
    <property type="molecule type" value="Genomic_DNA"/>
</dbReference>
<comment type="caution">
    <text evidence="1">The sequence shown here is derived from an EMBL/GenBank/DDBJ whole genome shotgun (WGS) entry which is preliminary data.</text>
</comment>
<dbReference type="Proteomes" id="UP001305779">
    <property type="component" value="Unassembled WGS sequence"/>
</dbReference>
<evidence type="ECO:0000313" key="2">
    <source>
        <dbReference type="Proteomes" id="UP001305779"/>
    </source>
</evidence>
<keyword evidence="2" id="KW-1185">Reference proteome</keyword>
<accession>A0ABR0E2S0</accession>
<sequence>MAKWAQHIPAAVRKPLFGGTPAPGFPPLQLSLDDILPLRYDDAGIESYREFTEVRAGGGFAPTTRLQVCLPTPASLVRALVEHAYCEQVEALIEQRLLQCLRRIQAETPAEDLMIQWNMPIEMAMLEFDRGELQDPFFVDFFRPYFSPVREGILERFVRLAREIHPDVQMSLHLCYGNFRQKHWMEPKSLDLAVALTNDLQKAVAALHRSIDFVHMPVPKDRNDMVYFGPLKGLEDRPTTVMLGLVHAYDLDGTRERVRVAQQIYSAPFGISTECGLTNKPIEYAESVSEIASYIVKS</sequence>
<proteinExistence type="predicted"/>
<gene>
    <name evidence="1" type="ORF">PRZ48_013838</name>
</gene>
<reference evidence="1 2" key="1">
    <citation type="journal article" date="2023" name="G3 (Bethesda)">
        <title>A chromosome-level genome assembly of Zasmidium syzygii isolated from banana leaves.</title>
        <authorList>
            <person name="van Westerhoven A.C."/>
            <person name="Mehrabi R."/>
            <person name="Talebi R."/>
            <person name="Steentjes M.B.F."/>
            <person name="Corcolon B."/>
            <person name="Chong P.A."/>
            <person name="Kema G.H.J."/>
            <person name="Seidl M.F."/>
        </authorList>
    </citation>
    <scope>NUCLEOTIDE SEQUENCE [LARGE SCALE GENOMIC DNA]</scope>
    <source>
        <strain evidence="1 2">P124</strain>
    </source>
</reference>
<dbReference type="InterPro" id="IPR038071">
    <property type="entry name" value="UROD/MetE-like_sf"/>
</dbReference>
<evidence type="ECO:0000313" key="1">
    <source>
        <dbReference type="EMBL" id="KAK4495506.1"/>
    </source>
</evidence>
<dbReference type="Gene3D" id="3.20.20.210">
    <property type="match status" value="1"/>
</dbReference>
<protein>
    <submittedName>
        <fullName evidence="1">Uncharacterized protein</fullName>
    </submittedName>
</protein>